<keyword evidence="1 12" id="KW-0639">Primosome</keyword>
<dbReference type="Pfam" id="PF18319">
    <property type="entry name" value="Zn_ribbon_PriA"/>
    <property type="match status" value="1"/>
</dbReference>
<feature type="binding site" evidence="12">
    <location>
        <position position="491"/>
    </location>
    <ligand>
        <name>Zn(2+)</name>
        <dbReference type="ChEBI" id="CHEBI:29105"/>
        <label>2</label>
    </ligand>
</feature>
<feature type="binding site" evidence="12">
    <location>
        <position position="522"/>
    </location>
    <ligand>
        <name>Zn(2+)</name>
        <dbReference type="ChEBI" id="CHEBI:29105"/>
        <label>1</label>
    </ligand>
</feature>
<dbReference type="SMART" id="SM00490">
    <property type="entry name" value="HELICc"/>
    <property type="match status" value="1"/>
</dbReference>
<keyword evidence="8 12" id="KW-0067">ATP-binding</keyword>
<dbReference type="InterPro" id="IPR014001">
    <property type="entry name" value="Helicase_ATP-bd"/>
</dbReference>
<proteinExistence type="inferred from homology"/>
<reference evidence="15 16" key="1">
    <citation type="submission" date="2010-02" db="EMBL/GenBank/DDBJ databases">
        <authorList>
            <person name="Weinstock G."/>
            <person name="Sodergren E."/>
            <person name="Clifton S."/>
            <person name="Fulton L."/>
            <person name="Fulton B."/>
            <person name="Courtney L."/>
            <person name="Fronick C."/>
            <person name="Harrison M."/>
            <person name="Strong C."/>
            <person name="Farmer C."/>
            <person name="Delahaunty K."/>
            <person name="Markovic C."/>
            <person name="Hall O."/>
            <person name="Minx P."/>
            <person name="Tomlinson C."/>
            <person name="Mitreva M."/>
            <person name="Nelson J."/>
            <person name="Hou S."/>
            <person name="Wollam A."/>
            <person name="Pepin K.H."/>
            <person name="Johnson M."/>
            <person name="Bhonagiri V."/>
            <person name="Zhang X."/>
            <person name="Suruliraj S."/>
            <person name="Warren W."/>
            <person name="Chinwalla A."/>
            <person name="Mardis E.R."/>
            <person name="Wilson R.K."/>
        </authorList>
    </citation>
    <scope>NUCLEOTIDE SEQUENCE [LARGE SCALE GENOMIC DNA]</scope>
    <source>
        <strain evidence="15 16">ATCC 33693</strain>
    </source>
</reference>
<dbReference type="GO" id="GO:0006270">
    <property type="term" value="P:DNA replication initiation"/>
    <property type="evidence" value="ECO:0007669"/>
    <property type="project" value="TreeGrafter"/>
</dbReference>
<dbReference type="InterPro" id="IPR040498">
    <property type="entry name" value="PriA_CRR"/>
</dbReference>
<dbReference type="FunFam" id="3.40.50.300:FF:000489">
    <property type="entry name" value="Primosome assembly protein PriA"/>
    <property type="match status" value="1"/>
</dbReference>
<evidence type="ECO:0000313" key="15">
    <source>
        <dbReference type="EMBL" id="EFE86318.1"/>
    </source>
</evidence>
<comment type="cofactor">
    <cofactor evidence="12">
        <name>Zn(2+)</name>
        <dbReference type="ChEBI" id="CHEBI:29105"/>
    </cofactor>
    <text evidence="12">Binds 2 zinc ions per subunit.</text>
</comment>
<dbReference type="GO" id="GO:0043138">
    <property type="term" value="F:3'-5' DNA helicase activity"/>
    <property type="evidence" value="ECO:0007669"/>
    <property type="project" value="UniProtKB-EC"/>
</dbReference>
<evidence type="ECO:0000313" key="16">
    <source>
        <dbReference type="Proteomes" id="UP000003748"/>
    </source>
</evidence>
<dbReference type="CDD" id="cd17929">
    <property type="entry name" value="DEXHc_priA"/>
    <property type="match status" value="1"/>
</dbReference>
<dbReference type="InterPro" id="IPR041222">
    <property type="entry name" value="PriA_3primeBD"/>
</dbReference>
<evidence type="ECO:0000256" key="2">
    <source>
        <dbReference type="ARBA" id="ARBA00022705"/>
    </source>
</evidence>
<dbReference type="Gene3D" id="3.40.50.300">
    <property type="entry name" value="P-loop containing nucleotide triphosphate hydrolases"/>
    <property type="match status" value="2"/>
</dbReference>
<comment type="catalytic activity">
    <reaction evidence="11 12">
        <text>ATP + H2O = ADP + phosphate + H(+)</text>
        <dbReference type="Rhea" id="RHEA:13065"/>
        <dbReference type="ChEBI" id="CHEBI:15377"/>
        <dbReference type="ChEBI" id="CHEBI:15378"/>
        <dbReference type="ChEBI" id="CHEBI:30616"/>
        <dbReference type="ChEBI" id="CHEBI:43474"/>
        <dbReference type="ChEBI" id="CHEBI:456216"/>
        <dbReference type="EC" id="5.6.2.4"/>
    </reaction>
</comment>
<feature type="binding site" evidence="12">
    <location>
        <position position="482"/>
    </location>
    <ligand>
        <name>Zn(2+)</name>
        <dbReference type="ChEBI" id="CHEBI:29105"/>
        <label>1</label>
    </ligand>
</feature>
<dbReference type="InterPro" id="IPR041236">
    <property type="entry name" value="PriA_C"/>
</dbReference>
<dbReference type="InterPro" id="IPR001650">
    <property type="entry name" value="Helicase_C-like"/>
</dbReference>
<feature type="binding site" evidence="12">
    <location>
        <position position="512"/>
    </location>
    <ligand>
        <name>Zn(2+)</name>
        <dbReference type="ChEBI" id="CHEBI:29105"/>
        <label>2</label>
    </ligand>
</feature>
<dbReference type="Gene3D" id="3.40.1440.60">
    <property type="entry name" value="PriA, 3(prime) DNA-binding domain"/>
    <property type="match status" value="1"/>
</dbReference>
<evidence type="ECO:0000256" key="9">
    <source>
        <dbReference type="ARBA" id="ARBA00023125"/>
    </source>
</evidence>
<evidence type="ECO:0000256" key="4">
    <source>
        <dbReference type="ARBA" id="ARBA00022741"/>
    </source>
</evidence>
<comment type="catalytic activity">
    <reaction evidence="12">
        <text>Couples ATP hydrolysis with the unwinding of duplex DNA by translocating in the 3'-5' direction.</text>
        <dbReference type="EC" id="5.6.2.4"/>
    </reaction>
</comment>
<keyword evidence="7 12" id="KW-0862">Zinc</keyword>
<dbReference type="Pfam" id="PF17764">
    <property type="entry name" value="PriA_3primeBD"/>
    <property type="match status" value="1"/>
</dbReference>
<dbReference type="HOGENOM" id="CLU_013353_3_1_0"/>
<dbReference type="PANTHER" id="PTHR30580">
    <property type="entry name" value="PRIMOSOMAL PROTEIN N"/>
    <property type="match status" value="1"/>
</dbReference>
<gene>
    <name evidence="12 15" type="primary">priA</name>
    <name evidence="15" type="ORF">FUSPEROL_01712</name>
</gene>
<evidence type="ECO:0000259" key="14">
    <source>
        <dbReference type="PROSITE" id="PS51194"/>
    </source>
</evidence>
<dbReference type="GO" id="GO:0005524">
    <property type="term" value="F:ATP binding"/>
    <property type="evidence" value="ECO:0007669"/>
    <property type="project" value="UniProtKB-UniRule"/>
</dbReference>
<keyword evidence="4 12" id="KW-0547">Nucleotide-binding</keyword>
<feature type="domain" description="Helicase ATP-binding" evidence="13">
    <location>
        <begin position="258"/>
        <end position="424"/>
    </location>
</feature>
<dbReference type="Pfam" id="PF00271">
    <property type="entry name" value="Helicase_C"/>
    <property type="match status" value="1"/>
</dbReference>
<sequence length="771" mass="89959">MFEVNMQYFDIYIDSTKGIYTYSDKNDEFEIGDNVIVPFRNIKKTGFIIRKNLKENFDFKVLNISSKVKNSLKLSEEQIKLIEWINDYYLASYDSIIKAMIPKNVKIKYNNIYCINFEKNNLLIENSTNEIIKHIVSLATISYSTAKTKFKKKTIDSLVEKEFLLMEDNNIQVKIEKFLDLKAENKDIFEYLYKKTFIKKEKLEEKFKRNDIKELEEKEILKVEASLNEKKEYSSEEVEKIQKNSSLLNEEQLAVKDKIINSDKKYFLLKGVTGSGKTEIYIELIKSAFFEGYGSIFLVPEISLTPQIIERFQSEFKNNIAILHSALSDVERAKEWESIYTGEKKIVLGVRSAIFSVVKNLKYIILDEEHEATYKQDSSPRYNAKYVAIKRCLDEGAKLILGSATPSIESYYYAKSGIYELLNLDKRFANAELPDIEIVDMKQEDDLFFSKTLLEEIKNTLLRDEQVILLLNRKGYSTYIQCKDCGYVEECDNCSIKMSYYKSLNKYKCNYCGRQIHYTGKCSKCGSTNLIHSGKGIERVEEELRKYFDVPMVKVDSDLSKNKDNFSKIYKDFLNKKYSILIGTQIIAKGLHFPDVTLVGVINSDIILNFPDFRSGEKTFQLLTQVSGRAGRAGKKGKVIIQTYEPENNVIKDSKEENYELFYNREINSRKIFSYPPFSKILNIGFSSEDEKRLIEVSREFYEEIKNQDIELYGPMPSMVYKVQKRYRMNIFAKGSRAKIDMFKRYLKKKLDEFNDGKVRIVVDIDPINLM</sequence>
<accession>D4CWA3</accession>
<dbReference type="NCBIfam" id="TIGR00595">
    <property type="entry name" value="priA"/>
    <property type="match status" value="1"/>
</dbReference>
<dbReference type="PROSITE" id="PS51194">
    <property type="entry name" value="HELICASE_CTER"/>
    <property type="match status" value="1"/>
</dbReference>
<evidence type="ECO:0000256" key="3">
    <source>
        <dbReference type="ARBA" id="ARBA00022723"/>
    </source>
</evidence>
<dbReference type="GO" id="GO:0016887">
    <property type="term" value="F:ATP hydrolysis activity"/>
    <property type="evidence" value="ECO:0007669"/>
    <property type="project" value="RHEA"/>
</dbReference>
<dbReference type="Proteomes" id="UP000003748">
    <property type="component" value="Unassembled WGS sequence"/>
</dbReference>
<protein>
    <recommendedName>
        <fullName evidence="12">Replication restart protein PriA</fullName>
    </recommendedName>
    <alternativeName>
        <fullName evidence="12">ATP-dependent DNA helicase PriA</fullName>
        <ecNumber evidence="12">5.6.2.4</ecNumber>
    </alternativeName>
    <alternativeName>
        <fullName evidence="12">DNA 3'-5' helicase PriA</fullName>
    </alternativeName>
</protein>
<dbReference type="InterPro" id="IPR011545">
    <property type="entry name" value="DEAD/DEAH_box_helicase_dom"/>
</dbReference>
<evidence type="ECO:0000256" key="8">
    <source>
        <dbReference type="ARBA" id="ARBA00022840"/>
    </source>
</evidence>
<dbReference type="GO" id="GO:0008270">
    <property type="term" value="F:zinc ion binding"/>
    <property type="evidence" value="ECO:0007669"/>
    <property type="project" value="UniProtKB-UniRule"/>
</dbReference>
<feature type="binding site" evidence="12">
    <location>
        <position position="509"/>
    </location>
    <ligand>
        <name>Zn(2+)</name>
        <dbReference type="ChEBI" id="CHEBI:29105"/>
        <label>2</label>
    </ligand>
</feature>
<dbReference type="EC" id="5.6.2.4" evidence="12"/>
<dbReference type="EMBL" id="ACJY01000089">
    <property type="protein sequence ID" value="EFE86318.1"/>
    <property type="molecule type" value="Genomic_DNA"/>
</dbReference>
<dbReference type="Pfam" id="PF00270">
    <property type="entry name" value="DEAD"/>
    <property type="match status" value="1"/>
</dbReference>
<dbReference type="PROSITE" id="PS51192">
    <property type="entry name" value="HELICASE_ATP_BIND_1"/>
    <property type="match status" value="1"/>
</dbReference>
<dbReference type="InterPro" id="IPR005259">
    <property type="entry name" value="PriA"/>
</dbReference>
<evidence type="ECO:0000256" key="1">
    <source>
        <dbReference type="ARBA" id="ARBA00022515"/>
    </source>
</evidence>
<dbReference type="SMART" id="SM00487">
    <property type="entry name" value="DEXDc"/>
    <property type="match status" value="1"/>
</dbReference>
<keyword evidence="2 12" id="KW-0235">DNA replication</keyword>
<dbReference type="STRING" id="546275.FUSPEROL_01712"/>
<keyword evidence="6 12" id="KW-0347">Helicase</keyword>
<evidence type="ECO:0000256" key="11">
    <source>
        <dbReference type="ARBA" id="ARBA00048988"/>
    </source>
</evidence>
<dbReference type="GO" id="GO:0006310">
    <property type="term" value="P:DNA recombination"/>
    <property type="evidence" value="ECO:0007669"/>
    <property type="project" value="InterPro"/>
</dbReference>
<dbReference type="GO" id="GO:1990077">
    <property type="term" value="C:primosome complex"/>
    <property type="evidence" value="ECO:0007669"/>
    <property type="project" value="UniProtKB-UniRule"/>
</dbReference>
<dbReference type="CDD" id="cd18804">
    <property type="entry name" value="SF2_C_priA"/>
    <property type="match status" value="1"/>
</dbReference>
<evidence type="ECO:0000256" key="10">
    <source>
        <dbReference type="ARBA" id="ARBA00023235"/>
    </source>
</evidence>
<dbReference type="GO" id="GO:0006269">
    <property type="term" value="P:DNA replication, synthesis of primer"/>
    <property type="evidence" value="ECO:0007669"/>
    <property type="project" value="UniProtKB-KW"/>
</dbReference>
<keyword evidence="3 12" id="KW-0479">Metal-binding</keyword>
<comment type="caution">
    <text evidence="15">The sequence shown here is derived from an EMBL/GenBank/DDBJ whole genome shotgun (WGS) entry which is preliminary data.</text>
</comment>
<comment type="similarity">
    <text evidence="12">Belongs to the helicase family. PriA subfamily.</text>
</comment>
<comment type="function">
    <text evidence="12">Initiates the restart of stalled replication forks, which reloads the replicative helicase on sites other than the origin of replication. Recognizes and binds to abandoned replication forks and remodels them to uncover a helicase loading site. Promotes assembly of the primosome at these replication forks.</text>
</comment>
<feature type="binding site" evidence="12">
    <location>
        <position position="494"/>
    </location>
    <ligand>
        <name>Zn(2+)</name>
        <dbReference type="ChEBI" id="CHEBI:29105"/>
        <label>2</label>
    </ligand>
</feature>
<organism evidence="15 16">
    <name type="scientific">Fusobacterium periodonticum ATCC 33693</name>
    <dbReference type="NCBI Taxonomy" id="546275"/>
    <lineage>
        <taxon>Bacteria</taxon>
        <taxon>Fusobacteriati</taxon>
        <taxon>Fusobacteriota</taxon>
        <taxon>Fusobacteriia</taxon>
        <taxon>Fusobacteriales</taxon>
        <taxon>Fusobacteriaceae</taxon>
        <taxon>Fusobacterium</taxon>
    </lineage>
</organism>
<dbReference type="InterPro" id="IPR027417">
    <property type="entry name" value="P-loop_NTPase"/>
</dbReference>
<name>D4CWA3_9FUSO</name>
<dbReference type="PANTHER" id="PTHR30580:SF0">
    <property type="entry name" value="PRIMOSOMAL PROTEIN N"/>
    <property type="match status" value="1"/>
</dbReference>
<evidence type="ECO:0000256" key="12">
    <source>
        <dbReference type="HAMAP-Rule" id="MF_00983"/>
    </source>
</evidence>
<keyword evidence="9 12" id="KW-0238">DNA-binding</keyword>
<dbReference type="Pfam" id="PF18074">
    <property type="entry name" value="PriA_C"/>
    <property type="match status" value="1"/>
</dbReference>
<dbReference type="GO" id="GO:0006302">
    <property type="term" value="P:double-strand break repair"/>
    <property type="evidence" value="ECO:0007669"/>
    <property type="project" value="InterPro"/>
</dbReference>
<feature type="binding site" evidence="12">
    <location>
        <position position="485"/>
    </location>
    <ligand>
        <name>Zn(2+)</name>
        <dbReference type="ChEBI" id="CHEBI:29105"/>
        <label>1</label>
    </ligand>
</feature>
<feature type="domain" description="Helicase C-terminal" evidence="14">
    <location>
        <begin position="495"/>
        <end position="673"/>
    </location>
</feature>
<dbReference type="AlphaFoldDB" id="D4CWA3"/>
<dbReference type="GO" id="GO:0003677">
    <property type="term" value="F:DNA binding"/>
    <property type="evidence" value="ECO:0007669"/>
    <property type="project" value="UniProtKB-UniRule"/>
</dbReference>
<feature type="binding site" evidence="12">
    <location>
        <position position="525"/>
    </location>
    <ligand>
        <name>Zn(2+)</name>
        <dbReference type="ChEBI" id="CHEBI:29105"/>
        <label>1</label>
    </ligand>
</feature>
<comment type="subunit">
    <text evidence="12">Component of the replication restart primosome.</text>
</comment>
<keyword evidence="10 12" id="KW-0413">Isomerase</keyword>
<dbReference type="SUPFAM" id="SSF52540">
    <property type="entry name" value="P-loop containing nucleoside triphosphate hydrolases"/>
    <property type="match status" value="1"/>
</dbReference>
<evidence type="ECO:0000259" key="13">
    <source>
        <dbReference type="PROSITE" id="PS51192"/>
    </source>
</evidence>
<keyword evidence="5 12" id="KW-0378">Hydrolase</keyword>
<dbReference type="HAMAP" id="MF_00983">
    <property type="entry name" value="PriA"/>
    <property type="match status" value="1"/>
</dbReference>
<dbReference type="eggNOG" id="COG1198">
    <property type="taxonomic scope" value="Bacteria"/>
</dbReference>
<evidence type="ECO:0000256" key="6">
    <source>
        <dbReference type="ARBA" id="ARBA00022806"/>
    </source>
</evidence>
<evidence type="ECO:0000256" key="7">
    <source>
        <dbReference type="ARBA" id="ARBA00022833"/>
    </source>
</evidence>
<dbReference type="InterPro" id="IPR042115">
    <property type="entry name" value="PriA_3primeBD_sf"/>
</dbReference>
<evidence type="ECO:0000256" key="5">
    <source>
        <dbReference type="ARBA" id="ARBA00022801"/>
    </source>
</evidence>